<gene>
    <name evidence="2" type="ORF">ACG0Z6_08270</name>
</gene>
<dbReference type="EMBL" id="JBIGHZ010000003">
    <property type="protein sequence ID" value="MFG6448239.1"/>
    <property type="molecule type" value="Genomic_DNA"/>
</dbReference>
<dbReference type="RefSeq" id="WP_394460305.1">
    <property type="nucleotide sequence ID" value="NZ_JBIGHZ010000003.1"/>
</dbReference>
<dbReference type="SUPFAM" id="SSF51735">
    <property type="entry name" value="NAD(P)-binding Rossmann-fold domains"/>
    <property type="match status" value="1"/>
</dbReference>
<keyword evidence="3" id="KW-1185">Reference proteome</keyword>
<dbReference type="InterPro" id="IPR051783">
    <property type="entry name" value="NAD(P)-dependent_oxidoreduct"/>
</dbReference>
<dbReference type="Pfam" id="PF01370">
    <property type="entry name" value="Epimerase"/>
    <property type="match status" value="1"/>
</dbReference>
<feature type="domain" description="NAD-dependent epimerase/dehydratase" evidence="1">
    <location>
        <begin position="4"/>
        <end position="216"/>
    </location>
</feature>
<organism evidence="2 3">
    <name type="scientific">Roseateles rivi</name>
    <dbReference type="NCBI Taxonomy" id="3299028"/>
    <lineage>
        <taxon>Bacteria</taxon>
        <taxon>Pseudomonadati</taxon>
        <taxon>Pseudomonadota</taxon>
        <taxon>Betaproteobacteria</taxon>
        <taxon>Burkholderiales</taxon>
        <taxon>Sphaerotilaceae</taxon>
        <taxon>Roseateles</taxon>
    </lineage>
</organism>
<dbReference type="Gene3D" id="3.40.50.720">
    <property type="entry name" value="NAD(P)-binding Rossmann-like Domain"/>
    <property type="match status" value="1"/>
</dbReference>
<dbReference type="PANTHER" id="PTHR48079:SF6">
    <property type="entry name" value="NAD(P)-BINDING DOMAIN-CONTAINING PROTEIN-RELATED"/>
    <property type="match status" value="1"/>
</dbReference>
<evidence type="ECO:0000313" key="3">
    <source>
        <dbReference type="Proteomes" id="UP001606099"/>
    </source>
</evidence>
<proteinExistence type="predicted"/>
<comment type="caution">
    <text evidence="2">The sequence shown here is derived from an EMBL/GenBank/DDBJ whole genome shotgun (WGS) entry which is preliminary data.</text>
</comment>
<dbReference type="PANTHER" id="PTHR48079">
    <property type="entry name" value="PROTEIN YEEZ"/>
    <property type="match status" value="1"/>
</dbReference>
<evidence type="ECO:0000313" key="2">
    <source>
        <dbReference type="EMBL" id="MFG6448239.1"/>
    </source>
</evidence>
<dbReference type="InterPro" id="IPR001509">
    <property type="entry name" value="Epimerase_deHydtase"/>
</dbReference>
<accession>A0ABW7FV88</accession>
<dbReference type="InterPro" id="IPR036291">
    <property type="entry name" value="NAD(P)-bd_dom_sf"/>
</dbReference>
<name>A0ABW7FV88_9BURK</name>
<sequence>MKTVLILGANGRFGLAAVHAFAHAGWRVLAQTRRAAAVPWPQGVQPLQLAVDDPAALATAAAGASVVVHALNPPYAQWQSQALSLLHQGLAVADQLGARLMLPGNVYNYGTQIRPQLRESDPQLPDHPKAQIRAAMEQAMCAAAEAAHAQGHGLRCVVIRAGDFFGGGSGSWLDLAVVKNLTRGKLVYPGPLDVPHAWAYLPDLAQAFERVAAAPAIAPYEVLHFAGHTLTGQELLRGLVTAASALGVRPAQGFRTGAFPWGWIRALAPLHRPWREVLEMRYLWLRPHALDGSALSHRVALPAATPLDVALQRSLVALGIGVAATSV</sequence>
<protein>
    <submittedName>
        <fullName evidence="2">NAD-dependent epimerase/dehydratase family protein</fullName>
    </submittedName>
</protein>
<dbReference type="Proteomes" id="UP001606099">
    <property type="component" value="Unassembled WGS sequence"/>
</dbReference>
<reference evidence="2 3" key="1">
    <citation type="submission" date="2024-08" db="EMBL/GenBank/DDBJ databases">
        <authorList>
            <person name="Lu H."/>
        </authorList>
    </citation>
    <scope>NUCLEOTIDE SEQUENCE [LARGE SCALE GENOMIC DNA]</scope>
    <source>
        <strain evidence="2 3">BYS180W</strain>
    </source>
</reference>
<evidence type="ECO:0000259" key="1">
    <source>
        <dbReference type="Pfam" id="PF01370"/>
    </source>
</evidence>